<feature type="transmembrane region" description="Helical" evidence="1">
    <location>
        <begin position="87"/>
        <end position="105"/>
    </location>
</feature>
<keyword evidence="1" id="KW-0812">Transmembrane</keyword>
<dbReference type="AlphaFoldDB" id="A0A845QMB4"/>
<dbReference type="EMBL" id="QXWK01000028">
    <property type="protein sequence ID" value="NBH62564.1"/>
    <property type="molecule type" value="Genomic_DNA"/>
</dbReference>
<feature type="transmembrane region" description="Helical" evidence="1">
    <location>
        <begin position="143"/>
        <end position="165"/>
    </location>
</feature>
<protein>
    <submittedName>
        <fullName evidence="2">Uncharacterized protein</fullName>
    </submittedName>
</protein>
<keyword evidence="1" id="KW-0472">Membrane</keyword>
<name>A0A845QMB4_9FIRM</name>
<dbReference type="CDD" id="cd21416">
    <property type="entry name" value="HDC_protein"/>
    <property type="match status" value="1"/>
</dbReference>
<feature type="transmembrane region" description="Helical" evidence="1">
    <location>
        <begin position="27"/>
        <end position="46"/>
    </location>
</feature>
<accession>A0A845QMB4</accession>
<keyword evidence="3" id="KW-1185">Reference proteome</keyword>
<feature type="transmembrane region" description="Helical" evidence="1">
    <location>
        <begin position="112"/>
        <end position="131"/>
    </location>
</feature>
<evidence type="ECO:0000313" key="2">
    <source>
        <dbReference type="EMBL" id="NBH62564.1"/>
    </source>
</evidence>
<feature type="transmembrane region" description="Helical" evidence="1">
    <location>
        <begin position="58"/>
        <end position="75"/>
    </location>
</feature>
<dbReference type="Proteomes" id="UP000446866">
    <property type="component" value="Unassembled WGS sequence"/>
</dbReference>
<evidence type="ECO:0000256" key="1">
    <source>
        <dbReference type="SAM" id="Phobius"/>
    </source>
</evidence>
<feature type="transmembrane region" description="Helical" evidence="1">
    <location>
        <begin position="294"/>
        <end position="313"/>
    </location>
</feature>
<feature type="transmembrane region" description="Helical" evidence="1">
    <location>
        <begin position="264"/>
        <end position="288"/>
    </location>
</feature>
<feature type="transmembrane region" description="Helical" evidence="1">
    <location>
        <begin position="320"/>
        <end position="342"/>
    </location>
</feature>
<dbReference type="RefSeq" id="WP_160202853.1">
    <property type="nucleotide sequence ID" value="NZ_QXWK01000028.1"/>
</dbReference>
<gene>
    <name evidence="2" type="ORF">D0435_12985</name>
</gene>
<dbReference type="InterPro" id="IPR049576">
    <property type="entry name" value="HDC-like"/>
</dbReference>
<evidence type="ECO:0000313" key="3">
    <source>
        <dbReference type="Proteomes" id="UP000446866"/>
    </source>
</evidence>
<proteinExistence type="predicted"/>
<sequence>MNGLYALTIVMIVYALGDMIATKTKAIISMLFVASVVFAIGFWNGLPATIFADSALQGFASVTVGLLLVHMGTTIKLKDLIKEWKTVIIVLCSTIAICLGVYLIGGIIIDKAMALIGAPILGGGVVAFVVMSEALKNAGENVIVFGSLVLVVQGVVGFPLASFFCKKEALRLKGQIASGELMLNKPLEDGAAKPAFRIFPKTPDDYNGPNYLIAKLAIVACLAQWLSGLTGGKVNMLVICLVLGVIFKEIGFLDEASLTKANGFTFVIGAVLVNVFASLANTTPALVLSMIKPLAVVVVVGLACCAVVSILIGKIFHQSWYMSCALGVTALFGFPGTLIVPTEVAKAVADNDEEKEVILQNILPKMIIAGMVSVSIVSVVFAGVMANWV</sequence>
<feature type="transmembrane region" description="Helical" evidence="1">
    <location>
        <begin position="234"/>
        <end position="252"/>
    </location>
</feature>
<reference evidence="2 3" key="1">
    <citation type="submission" date="2018-08" db="EMBL/GenBank/DDBJ databases">
        <title>Murine metabolic-syndrome-specific gut microbial biobank.</title>
        <authorList>
            <person name="Liu C."/>
        </authorList>
    </citation>
    <scope>NUCLEOTIDE SEQUENCE [LARGE SCALE GENOMIC DNA]</scope>
    <source>
        <strain evidence="2 3">28</strain>
    </source>
</reference>
<organism evidence="2 3">
    <name type="scientific">Anaerotruncus colihominis</name>
    <dbReference type="NCBI Taxonomy" id="169435"/>
    <lineage>
        <taxon>Bacteria</taxon>
        <taxon>Bacillati</taxon>
        <taxon>Bacillota</taxon>
        <taxon>Clostridia</taxon>
        <taxon>Eubacteriales</taxon>
        <taxon>Oscillospiraceae</taxon>
        <taxon>Anaerotruncus</taxon>
    </lineage>
</organism>
<feature type="transmembrane region" description="Helical" evidence="1">
    <location>
        <begin position="362"/>
        <end position="386"/>
    </location>
</feature>
<comment type="caution">
    <text evidence="2">The sequence shown here is derived from an EMBL/GenBank/DDBJ whole genome shotgun (WGS) entry which is preliminary data.</text>
</comment>
<keyword evidence="1" id="KW-1133">Transmembrane helix</keyword>